<comment type="catalytic activity">
    <reaction evidence="13 15">
        <text>Couples ATP hydrolysis with the unwinding of duplex DNA by translocating in the 3'-5' direction.</text>
        <dbReference type="EC" id="5.6.2.4"/>
    </reaction>
</comment>
<dbReference type="InterPro" id="IPR011335">
    <property type="entry name" value="Restrct_endonuc-II-like"/>
</dbReference>
<dbReference type="Gene3D" id="1.10.486.10">
    <property type="entry name" value="PCRA, domain 4"/>
    <property type="match status" value="1"/>
</dbReference>
<feature type="active site" description="For nuclease activity" evidence="15">
    <location>
        <position position="1135"/>
    </location>
</feature>
<gene>
    <name evidence="15" type="primary">recB</name>
    <name evidence="19" type="ordered locus">PARA_16130</name>
</gene>
<comment type="subunit">
    <text evidence="15">Heterotrimer of RecB, RecC and RecD. All subunits contribute to DNA-binding. Interacts with RecA.</text>
</comment>
<keyword evidence="7 15" id="KW-0269">Exonuclease</keyword>
<evidence type="ECO:0000256" key="14">
    <source>
        <dbReference type="ARBA" id="ARBA00048988"/>
    </source>
</evidence>
<comment type="catalytic activity">
    <reaction evidence="15">
        <text>Exonucleolytic cleavage (in the presence of ATP) in either 5'- to 3'- or 3'- to 5'-direction to yield 5'-phosphooligonucleotides.</text>
        <dbReference type="EC" id="3.1.11.5"/>
    </reaction>
</comment>
<keyword evidence="3 15" id="KW-0547">Nucleotide-binding</keyword>
<keyword evidence="1 15" id="KW-0540">Nuclease</keyword>
<dbReference type="Gene3D" id="3.90.320.10">
    <property type="match status" value="1"/>
</dbReference>
<feature type="binding site" evidence="15">
    <location>
        <position position="1122"/>
    </location>
    <ligand>
        <name>Mg(2+)</name>
        <dbReference type="ChEBI" id="CHEBI:18420"/>
    </ligand>
</feature>
<dbReference type="GO" id="GO:0043138">
    <property type="term" value="F:3'-5' DNA helicase activity"/>
    <property type="evidence" value="ECO:0007669"/>
    <property type="project" value="UniProtKB-UniRule"/>
</dbReference>
<dbReference type="NCBIfam" id="TIGR00609">
    <property type="entry name" value="recB"/>
    <property type="match status" value="1"/>
</dbReference>
<evidence type="ECO:0000256" key="1">
    <source>
        <dbReference type="ARBA" id="ARBA00022722"/>
    </source>
</evidence>
<keyword evidence="8 15" id="KW-0067">ATP-binding</keyword>
<dbReference type="GO" id="GO:0005524">
    <property type="term" value="F:ATP binding"/>
    <property type="evidence" value="ECO:0007669"/>
    <property type="project" value="UniProtKB-UniRule"/>
</dbReference>
<keyword evidence="2 15" id="KW-0479">Metal-binding</keyword>
<dbReference type="SUPFAM" id="SSF52980">
    <property type="entry name" value="Restriction endonuclease-like"/>
    <property type="match status" value="1"/>
</dbReference>
<reference evidence="20" key="1">
    <citation type="submission" date="2010-07" db="EMBL/GenBank/DDBJ databases">
        <title>The genome sequence of Haemophilus parainfluenzae T3T1.</title>
        <authorList>
            <person name="Crook D."/>
            <person name="Hood D."/>
            <person name="Moxon R."/>
            <person name="Parkhill J."/>
            <person name="Aslett M."/>
            <person name="Bentley S.D."/>
        </authorList>
    </citation>
    <scope>NUCLEOTIDE SEQUENCE [LARGE SCALE GENOMIC DNA]</scope>
    <source>
        <strain evidence="20">T3T1</strain>
    </source>
</reference>
<feature type="binding site" evidence="15">
    <location>
        <position position="1135"/>
    </location>
    <ligand>
        <name>Mg(2+)</name>
        <dbReference type="ChEBI" id="CHEBI:18420"/>
    </ligand>
</feature>
<dbReference type="EC" id="3.1.11.5" evidence="15"/>
<dbReference type="InterPro" id="IPR014017">
    <property type="entry name" value="DNA_helicase_UvrD-like_C"/>
</dbReference>
<evidence type="ECO:0000256" key="2">
    <source>
        <dbReference type="ARBA" id="ARBA00022723"/>
    </source>
</evidence>
<evidence type="ECO:0000256" key="3">
    <source>
        <dbReference type="ARBA" id="ARBA00022741"/>
    </source>
</evidence>
<feature type="domain" description="UvrD-like helicase ATP-binding" evidence="17">
    <location>
        <begin position="2"/>
        <end position="489"/>
    </location>
</feature>
<evidence type="ECO:0000256" key="11">
    <source>
        <dbReference type="ARBA" id="ARBA00023204"/>
    </source>
</evidence>
<comment type="catalytic activity">
    <reaction evidence="14 15">
        <text>ATP + H2O = ADP + phosphate + H(+)</text>
        <dbReference type="Rhea" id="RHEA:13065"/>
        <dbReference type="ChEBI" id="CHEBI:15377"/>
        <dbReference type="ChEBI" id="CHEBI:15378"/>
        <dbReference type="ChEBI" id="CHEBI:30616"/>
        <dbReference type="ChEBI" id="CHEBI:43474"/>
        <dbReference type="ChEBI" id="CHEBI:456216"/>
        <dbReference type="EC" id="5.6.2.4"/>
    </reaction>
</comment>
<dbReference type="PANTHER" id="PTHR11070">
    <property type="entry name" value="UVRD / RECB / PCRA DNA HELICASE FAMILY MEMBER"/>
    <property type="match status" value="1"/>
</dbReference>
<comment type="function">
    <text evidence="15">A helicase/nuclease that prepares dsDNA breaks (DSB) for recombinational DNA repair. Binds to DSBs and unwinds DNA via a highly rapid and processive ATP-dependent bidirectional helicase activity. Unwinds dsDNA until it encounters a Chi (crossover hotspot instigator) sequence from the 3' direction. Cuts ssDNA a few nucleotides 3' to the Chi site. The properties and activities of the enzyme are changed at Chi. The Chi-altered holoenzyme produces a long 3'-ssDNA overhang and facilitates RecA-binding to the ssDNA for homologous DNA recombination and repair. Holoenzyme degrades any linearized DNA that is unable to undergo homologous recombination. In the holoenzyme this subunit contributes ATPase, 3'-5' helicase, exonuclease activity and loads RecA onto ssDNA.</text>
</comment>
<dbReference type="PANTHER" id="PTHR11070:SF23">
    <property type="entry name" value="RECBCD ENZYME SUBUNIT RECB"/>
    <property type="match status" value="1"/>
</dbReference>
<evidence type="ECO:0000256" key="13">
    <source>
        <dbReference type="ARBA" id="ARBA00034617"/>
    </source>
</evidence>
<feature type="binding site" evidence="16">
    <location>
        <begin position="23"/>
        <end position="30"/>
    </location>
    <ligand>
        <name>ATP</name>
        <dbReference type="ChEBI" id="CHEBI:30616"/>
    </ligand>
</feature>
<dbReference type="PROSITE" id="PS51217">
    <property type="entry name" value="UVRD_HELICASE_CTER"/>
    <property type="match status" value="1"/>
</dbReference>
<dbReference type="Pfam" id="PF00580">
    <property type="entry name" value="UvrD-helicase"/>
    <property type="match status" value="1"/>
</dbReference>
<dbReference type="EMBL" id="FQ312002">
    <property type="protein sequence ID" value="CBW15713.1"/>
    <property type="molecule type" value="Genomic_DNA"/>
</dbReference>
<evidence type="ECO:0000256" key="5">
    <source>
        <dbReference type="ARBA" id="ARBA00022801"/>
    </source>
</evidence>
<dbReference type="CDD" id="cd22352">
    <property type="entry name" value="RecB_C-like"/>
    <property type="match status" value="1"/>
</dbReference>
<keyword evidence="10 15" id="KW-0238">DNA-binding</keyword>
<evidence type="ECO:0000256" key="8">
    <source>
        <dbReference type="ARBA" id="ARBA00022840"/>
    </source>
</evidence>
<dbReference type="PROSITE" id="PS51198">
    <property type="entry name" value="UVRD_HELICASE_ATP_BIND"/>
    <property type="match status" value="1"/>
</dbReference>
<keyword evidence="12 15" id="KW-0413">Isomerase</keyword>
<dbReference type="HAMAP" id="MF_01485">
    <property type="entry name" value="RecB"/>
    <property type="match status" value="1"/>
</dbReference>
<comment type="domain">
    <text evidence="15">The C-terminal domain has nuclease activity and interacts with RecD. It interacts with RecA, facilitating its loading onto ssDNA.</text>
</comment>
<evidence type="ECO:0000256" key="7">
    <source>
        <dbReference type="ARBA" id="ARBA00022839"/>
    </source>
</evidence>
<dbReference type="Proteomes" id="UP000007052">
    <property type="component" value="Chromosome"/>
</dbReference>
<dbReference type="GO" id="GO:0005829">
    <property type="term" value="C:cytosol"/>
    <property type="evidence" value="ECO:0007669"/>
    <property type="project" value="TreeGrafter"/>
</dbReference>
<keyword evidence="4 15" id="KW-0227">DNA damage</keyword>
<evidence type="ECO:0000313" key="19">
    <source>
        <dbReference type="EMBL" id="CBW15713.1"/>
    </source>
</evidence>
<protein>
    <recommendedName>
        <fullName evidence="15">RecBCD enzyme subunit RecB</fullName>
        <ecNumber evidence="15">3.1.11.5</ecNumber>
        <ecNumber evidence="15">5.6.2.4</ecNumber>
    </recommendedName>
    <alternativeName>
        <fullName evidence="15">DNA 3'-5' helicase subunit RecB</fullName>
    </alternativeName>
    <alternativeName>
        <fullName evidence="15">Exonuclease V subunit RecB</fullName>
        <shortName evidence="15">ExoV subunit RecB</shortName>
    </alternativeName>
    <alternativeName>
        <fullName evidence="15">Helicase/nuclease RecBCD subunit RecB</fullName>
    </alternativeName>
</protein>
<evidence type="ECO:0000256" key="9">
    <source>
        <dbReference type="ARBA" id="ARBA00022842"/>
    </source>
</evidence>
<evidence type="ECO:0000256" key="12">
    <source>
        <dbReference type="ARBA" id="ARBA00023235"/>
    </source>
</evidence>
<feature type="region of interest" description="Nuclease activity, interacts with RecD and RecA" evidence="15">
    <location>
        <begin position="938"/>
        <end position="1226"/>
    </location>
</feature>
<keyword evidence="5 15" id="KW-0378">Hydrolase</keyword>
<evidence type="ECO:0000313" key="20">
    <source>
        <dbReference type="Proteomes" id="UP000007052"/>
    </source>
</evidence>
<proteinExistence type="inferred from homology"/>
<evidence type="ECO:0000259" key="18">
    <source>
        <dbReference type="PROSITE" id="PS51217"/>
    </source>
</evidence>
<organism evidence="19 20">
    <name type="scientific">Haemophilus parainfluenzae (strain T3T1)</name>
    <dbReference type="NCBI Taxonomy" id="862965"/>
    <lineage>
        <taxon>Bacteria</taxon>
        <taxon>Pseudomonadati</taxon>
        <taxon>Pseudomonadota</taxon>
        <taxon>Gammaproteobacteria</taxon>
        <taxon>Pasteurellales</taxon>
        <taxon>Pasteurellaceae</taxon>
        <taxon>Haemophilus</taxon>
    </lineage>
</organism>
<comment type="similarity">
    <text evidence="15">Belongs to the helicase family. UvrD subfamily.</text>
</comment>
<comment type="cofactor">
    <cofactor evidence="15">
        <name>Mg(2+)</name>
        <dbReference type="ChEBI" id="CHEBI:18420"/>
    </cofactor>
    <text evidence="15">Binds 1 Mg(2+) ion per subunit.</text>
</comment>
<dbReference type="AlphaFoldDB" id="A0AB33QMF4"/>
<dbReference type="InterPro" id="IPR011604">
    <property type="entry name" value="PDDEXK-like_dom_sf"/>
</dbReference>
<keyword evidence="9 15" id="KW-0460">Magnesium</keyword>
<feature type="binding site" evidence="15">
    <location>
        <position position="1012"/>
    </location>
    <ligand>
        <name>Mg(2+)</name>
        <dbReference type="ChEBI" id="CHEBI:18420"/>
    </ligand>
</feature>
<dbReference type="GO" id="GO:0003677">
    <property type="term" value="F:DNA binding"/>
    <property type="evidence" value="ECO:0007669"/>
    <property type="project" value="UniProtKB-UniRule"/>
</dbReference>
<evidence type="ECO:0000256" key="16">
    <source>
        <dbReference type="PROSITE-ProRule" id="PRU00560"/>
    </source>
</evidence>
<evidence type="ECO:0000259" key="17">
    <source>
        <dbReference type="PROSITE" id="PS51198"/>
    </source>
</evidence>
<keyword evidence="6 15" id="KW-0347">Helicase</keyword>
<comment type="miscellaneous">
    <text evidence="15">In the RecBCD complex, RecB has a slow 3'-5' helicase, an exonuclease activity and loads RecA onto ssDNA, RecD has a fast 5'-3' helicase activity, while RecC stimulates the ATPase and processivity of the RecB helicase and contributes to recognition of the Chi site.</text>
</comment>
<dbReference type="Pfam" id="PF13361">
    <property type="entry name" value="UvrD_C"/>
    <property type="match status" value="1"/>
</dbReference>
<evidence type="ECO:0000256" key="6">
    <source>
        <dbReference type="ARBA" id="ARBA00022806"/>
    </source>
</evidence>
<dbReference type="RefSeq" id="WP_014065354.1">
    <property type="nucleotide sequence ID" value="NC_015964.1"/>
</dbReference>
<dbReference type="InterPro" id="IPR004586">
    <property type="entry name" value="RecB"/>
</dbReference>
<dbReference type="EC" id="5.6.2.4" evidence="15"/>
<dbReference type="InterPro" id="IPR014016">
    <property type="entry name" value="UvrD-like_ATP-bd"/>
</dbReference>
<evidence type="ECO:0000256" key="15">
    <source>
        <dbReference type="HAMAP-Rule" id="MF_01485"/>
    </source>
</evidence>
<name>A0AB33QMF4_HAEP3</name>
<dbReference type="GO" id="GO:0000724">
    <property type="term" value="P:double-strand break repair via homologous recombination"/>
    <property type="evidence" value="ECO:0007669"/>
    <property type="project" value="UniProtKB-UniRule"/>
</dbReference>
<sequence>MSQKSTALNAISLPLNQVNLIEASAGTGKTYTIGSIYLRLLLQAGENRFSRPLNVEEILVVTFTEMATEDLKRKIRERLTAAISVFSEYYETKDKAIFTGEHQFLAELLPYLKDIPTALRRLKLAEQNLDLASIYTIHGFCRRMLMQHAFNSGVHFNLKLLKDQSDLLKQFANEFWREHFYSQPFEIANFISKELGSPDDVLSILESDLNKDVSVATDNQQSLSLSIDEFLQKSVGERLKAIGALKVFWLKNVDKISSIIMEEITKDYPKDQLTSLSRRSYQKERLKTWIEQINEWANNPLDYEIHETLRKYFLQSSIEQKYEKPTEKTKNKKAAIPFYAPIFEELEELVAKHQSSDLLKKIILYHYRQGIQKKLLEYKANHPEKSFDDLLRLLKEALHGEGGEQLAELIRFQYPFAMIDEFQDTDALQYQIFSKIYHNETASGNVGFMMIGDPKQAIYRFRGADIFTYLKAAKEANERFNLGINYRSSQPLVDGVNRLFDFKNDPFIYENIEFLNVGAAKKNLVFQLNNQPEPAFRFYINDKDESTQQDYAKACATSIQQWLKSAAENPIVFPNESKAENQTLRAENIAVLVRGYTEADLVKKELQALGIASVYLSDRGNVFESNTAKELALILQACLSVTERPILNAIATALFGLNAAEIHQIHQDEIQWQRWAEKFAEYQQIWQRQGVLPMLHHLLLAENITEKLLSRPDGERKLTDLLHLAEILQQAAALNESEAALLRWFEKQIQDEGRQEAQIRLESERQLVKIVTIHKSKGLEYDLVWLPFLGNEAKDPTKSGKQKKLFNLYYDSDEEKTLWDMQDQHLDELTEEVFAEELRLLYVALTRAKYQMAFVLPKAFDKKWNALLYVLTQGEIGRKLDLPNNWDTQPVLEKFKQLLPNDVAIELTDVLQASEPLTLNVSQENLSAETFRGEIEQDWRVTSFSGIEQTHQRKAYLNESAVKKSLIFDDAKDYDASISTENIPENLTALAHDNDEMVLDFPRGTQIGTLLHRYFEKVPFAQLAEKENIEKLCQDLNLAEEQFVAVQYWFAQILSTPILPNDDFTLAQINEKQCLKELAFYLNITSHFDVTGFNRALSTLHHLPSEPLQFDDIQGMVRGTIDLVFSHQDKYYLLDYKSNFLGEILKDYDQAALKKAMLEHHYDWQYLLYVVALHRYLKTRLPHYDYKRDFGGVVYAFLRGMNGSPQSGIFFDKPDWQLIQQLEELF</sequence>
<dbReference type="InterPro" id="IPR000212">
    <property type="entry name" value="DNA_helicase_UvrD/REP"/>
</dbReference>
<dbReference type="GO" id="GO:0009338">
    <property type="term" value="C:exodeoxyribonuclease V complex"/>
    <property type="evidence" value="ECO:0007669"/>
    <property type="project" value="TreeGrafter"/>
</dbReference>
<evidence type="ECO:0000256" key="4">
    <source>
        <dbReference type="ARBA" id="ARBA00022763"/>
    </source>
</evidence>
<dbReference type="GO" id="GO:0000287">
    <property type="term" value="F:magnesium ion binding"/>
    <property type="evidence" value="ECO:0007669"/>
    <property type="project" value="UniProtKB-UniRule"/>
</dbReference>
<keyword evidence="11 15" id="KW-0234">DNA repair</keyword>
<evidence type="ECO:0000256" key="10">
    <source>
        <dbReference type="ARBA" id="ARBA00023125"/>
    </source>
</evidence>
<dbReference type="GO" id="GO:0008854">
    <property type="term" value="F:exodeoxyribonuclease V activity"/>
    <property type="evidence" value="ECO:0007669"/>
    <property type="project" value="UniProtKB-EC"/>
</dbReference>
<dbReference type="InterPro" id="IPR027417">
    <property type="entry name" value="P-loop_NTPase"/>
</dbReference>
<comment type="domain">
    <text evidence="15">The N-terminal DNA-binding domain is a ssDNA-dependent ATPase and has ATP-dependent 3'-5' helicase function. This domain interacts with RecC.</text>
</comment>
<dbReference type="SUPFAM" id="SSF52540">
    <property type="entry name" value="P-loop containing nucleoside triphosphate hydrolases"/>
    <property type="match status" value="1"/>
</dbReference>
<dbReference type="Gene3D" id="1.10.3170.10">
    <property type="entry name" value="Recbcd, chain B, domain 2"/>
    <property type="match status" value="1"/>
</dbReference>
<dbReference type="Gene3D" id="3.40.50.300">
    <property type="entry name" value="P-loop containing nucleotide triphosphate hydrolases"/>
    <property type="match status" value="2"/>
</dbReference>
<feature type="domain" description="UvrD-like helicase C-terminal" evidence="18">
    <location>
        <begin position="503"/>
        <end position="778"/>
    </location>
</feature>
<feature type="region of interest" description="DNA-binding and helicase activity, interacts with RecC" evidence="15">
    <location>
        <begin position="1"/>
        <end position="908"/>
    </location>
</feature>
<accession>A0AB33QMF4</accession>
<dbReference type="KEGG" id="hpr:PARA_16130"/>